<dbReference type="PANTHER" id="PTHR30026:SF20">
    <property type="entry name" value="OUTER MEMBRANE PROTEIN TOLC"/>
    <property type="match status" value="1"/>
</dbReference>
<dbReference type="GO" id="GO:0009279">
    <property type="term" value="C:cell outer membrane"/>
    <property type="evidence" value="ECO:0007669"/>
    <property type="project" value="UniProtKB-SubCell"/>
</dbReference>
<keyword evidence="8" id="KW-0732">Signal</keyword>
<reference evidence="9" key="2">
    <citation type="submission" date="2021-04" db="EMBL/GenBank/DDBJ databases">
        <authorList>
            <person name="Gilroy R."/>
        </authorList>
    </citation>
    <scope>NUCLEOTIDE SEQUENCE</scope>
    <source>
        <strain evidence="9">ChiHjej11B10-19426</strain>
    </source>
</reference>
<comment type="subcellular location">
    <subcellularLocation>
        <location evidence="1">Cell outer membrane</location>
    </subcellularLocation>
</comment>
<dbReference type="InterPro" id="IPR051906">
    <property type="entry name" value="TolC-like"/>
</dbReference>
<evidence type="ECO:0000256" key="1">
    <source>
        <dbReference type="ARBA" id="ARBA00004442"/>
    </source>
</evidence>
<evidence type="ECO:0000256" key="5">
    <source>
        <dbReference type="ARBA" id="ARBA00022692"/>
    </source>
</evidence>
<dbReference type="GO" id="GO:0015288">
    <property type="term" value="F:porin activity"/>
    <property type="evidence" value="ECO:0007669"/>
    <property type="project" value="TreeGrafter"/>
</dbReference>
<evidence type="ECO:0000256" key="7">
    <source>
        <dbReference type="ARBA" id="ARBA00023237"/>
    </source>
</evidence>
<evidence type="ECO:0000313" key="9">
    <source>
        <dbReference type="EMBL" id="HIZ15573.1"/>
    </source>
</evidence>
<accession>A0A9D2DEL7</accession>
<dbReference type="InterPro" id="IPR003423">
    <property type="entry name" value="OMP_efflux"/>
</dbReference>
<dbReference type="AlphaFoldDB" id="A0A9D2DEL7"/>
<dbReference type="PANTHER" id="PTHR30026">
    <property type="entry name" value="OUTER MEMBRANE PROTEIN TOLC"/>
    <property type="match status" value="1"/>
</dbReference>
<dbReference type="EMBL" id="DXCC01000021">
    <property type="protein sequence ID" value="HIZ15573.1"/>
    <property type="molecule type" value="Genomic_DNA"/>
</dbReference>
<keyword evidence="7" id="KW-0998">Cell outer membrane</keyword>
<feature type="signal peptide" evidence="8">
    <location>
        <begin position="1"/>
        <end position="21"/>
    </location>
</feature>
<protein>
    <submittedName>
        <fullName evidence="9">TolC family protein</fullName>
    </submittedName>
</protein>
<feature type="chain" id="PRO_5038963916" evidence="8">
    <location>
        <begin position="22"/>
        <end position="430"/>
    </location>
</feature>
<dbReference type="PROSITE" id="PS51257">
    <property type="entry name" value="PROKAR_LIPOPROTEIN"/>
    <property type="match status" value="1"/>
</dbReference>
<name>A0A9D2DEL7_9BACT</name>
<reference evidence="9" key="1">
    <citation type="journal article" date="2021" name="PeerJ">
        <title>Extensive microbial diversity within the chicken gut microbiome revealed by metagenomics and culture.</title>
        <authorList>
            <person name="Gilroy R."/>
            <person name="Ravi A."/>
            <person name="Getino M."/>
            <person name="Pursley I."/>
            <person name="Horton D.L."/>
            <person name="Alikhan N.F."/>
            <person name="Baker D."/>
            <person name="Gharbi K."/>
            <person name="Hall N."/>
            <person name="Watson M."/>
            <person name="Adriaenssens E.M."/>
            <person name="Foster-Nyarko E."/>
            <person name="Jarju S."/>
            <person name="Secka A."/>
            <person name="Antonio M."/>
            <person name="Oren A."/>
            <person name="Chaudhuri R.R."/>
            <person name="La Ragione R."/>
            <person name="Hildebrand F."/>
            <person name="Pallen M.J."/>
        </authorList>
    </citation>
    <scope>NUCLEOTIDE SEQUENCE</scope>
    <source>
        <strain evidence="9">ChiHjej11B10-19426</strain>
    </source>
</reference>
<dbReference type="GO" id="GO:1990281">
    <property type="term" value="C:efflux pump complex"/>
    <property type="evidence" value="ECO:0007669"/>
    <property type="project" value="TreeGrafter"/>
</dbReference>
<evidence type="ECO:0000313" key="10">
    <source>
        <dbReference type="Proteomes" id="UP000824014"/>
    </source>
</evidence>
<dbReference type="Pfam" id="PF02321">
    <property type="entry name" value="OEP"/>
    <property type="match status" value="1"/>
</dbReference>
<evidence type="ECO:0000256" key="2">
    <source>
        <dbReference type="ARBA" id="ARBA00007613"/>
    </source>
</evidence>
<dbReference type="GO" id="GO:0015562">
    <property type="term" value="F:efflux transmembrane transporter activity"/>
    <property type="evidence" value="ECO:0007669"/>
    <property type="project" value="InterPro"/>
</dbReference>
<evidence type="ECO:0000256" key="8">
    <source>
        <dbReference type="SAM" id="SignalP"/>
    </source>
</evidence>
<evidence type="ECO:0000256" key="3">
    <source>
        <dbReference type="ARBA" id="ARBA00022448"/>
    </source>
</evidence>
<keyword evidence="5" id="KW-0812">Transmembrane</keyword>
<evidence type="ECO:0000256" key="4">
    <source>
        <dbReference type="ARBA" id="ARBA00022452"/>
    </source>
</evidence>
<comment type="similarity">
    <text evidence="2">Belongs to the outer membrane factor (OMF) (TC 1.B.17) family.</text>
</comment>
<keyword evidence="4" id="KW-1134">Transmembrane beta strand</keyword>
<sequence length="430" mass="48691">MKRFVLLFALLAAGASCRAQVVTLDECQQFAQENYPVIAQQELIEKLAEFNVSNARRNWLPQISVSAMASYLSQVPEIPASLQSLLAIGNVDVGSFSHGLYGASVQVKQPIWDGGLIGAQVAAAKAEGEVSRRNWEAEMYAVRERVNQLYFGTLLLQENIGLADLLIADLERNYRMLESMQTFGTADRNDLDQLRVEILGARQQRAQLVSSRAVYLAMLGVMTGQPFTEETRLERPVAVDLSQSTGDKRPEMALLDAQQQLLDAQRRAVRASVMPQIGAFAWGMYTNPGPDIFRSMKDHCYWSPYVFAGVSLSWNIGGFYTKKNRMAQIALNERRLESQRETFLYNIRLQSMQERAAIAEMQEVMRYDEEIIALRESIRRRTEASVKNGEASVNDLLRDMNAEDRARQNKAAHEVEWLKNIYDLKYTVNE</sequence>
<dbReference type="SUPFAM" id="SSF56954">
    <property type="entry name" value="Outer membrane efflux proteins (OEP)"/>
    <property type="match status" value="1"/>
</dbReference>
<comment type="caution">
    <text evidence="9">The sequence shown here is derived from an EMBL/GenBank/DDBJ whole genome shotgun (WGS) entry which is preliminary data.</text>
</comment>
<evidence type="ECO:0000256" key="6">
    <source>
        <dbReference type="ARBA" id="ARBA00023136"/>
    </source>
</evidence>
<dbReference type="Proteomes" id="UP000824014">
    <property type="component" value="Unassembled WGS sequence"/>
</dbReference>
<keyword evidence="3" id="KW-0813">Transport</keyword>
<organism evidence="9 10">
    <name type="scientific">Candidatus Tidjanibacter faecipullorum</name>
    <dbReference type="NCBI Taxonomy" id="2838766"/>
    <lineage>
        <taxon>Bacteria</taxon>
        <taxon>Pseudomonadati</taxon>
        <taxon>Bacteroidota</taxon>
        <taxon>Bacteroidia</taxon>
        <taxon>Bacteroidales</taxon>
        <taxon>Rikenellaceae</taxon>
        <taxon>Tidjanibacter</taxon>
    </lineage>
</organism>
<dbReference type="Gene3D" id="1.20.1600.10">
    <property type="entry name" value="Outer membrane efflux proteins (OEP)"/>
    <property type="match status" value="1"/>
</dbReference>
<gene>
    <name evidence="9" type="ORF">H9816_06650</name>
</gene>
<keyword evidence="6" id="KW-0472">Membrane</keyword>
<proteinExistence type="inferred from homology"/>